<keyword evidence="2" id="KW-1185">Reference proteome</keyword>
<reference evidence="1 2" key="1">
    <citation type="journal article" date="2022" name="Hortic Res">
        <title>A haplotype resolved chromosomal level avocado genome allows analysis of novel avocado genes.</title>
        <authorList>
            <person name="Nath O."/>
            <person name="Fletcher S.J."/>
            <person name="Hayward A."/>
            <person name="Shaw L.M."/>
            <person name="Masouleh A.K."/>
            <person name="Furtado A."/>
            <person name="Henry R.J."/>
            <person name="Mitter N."/>
        </authorList>
    </citation>
    <scope>NUCLEOTIDE SEQUENCE [LARGE SCALE GENOMIC DNA]</scope>
    <source>
        <strain evidence="2">cv. Hass</strain>
    </source>
</reference>
<accession>A0ACC2MGR8</accession>
<gene>
    <name evidence="1" type="ORF">MRB53_006466</name>
</gene>
<dbReference type="Proteomes" id="UP001234297">
    <property type="component" value="Chromosome 2"/>
</dbReference>
<dbReference type="EMBL" id="CM056810">
    <property type="protein sequence ID" value="KAJ8644718.1"/>
    <property type="molecule type" value="Genomic_DNA"/>
</dbReference>
<sequence length="385" mass="41165">MGSFLPFSFVAVFVIAAVVAVGYTEISPEVYWKKVLPNTPIPNSILEKLHAEVIDEKTGTSVDVGKGGVNVNTGKGKPTGGTTVNVGKGGVNVNTGKGKPNGGGTTVGVGRKGVGVNTGHGNTSVNVGKGGVNVNTGHKGKPVTVNVQPGGPSPFVYNYAASADQLHDDPNVALFFLEKDLHQGTKFNMFFPNSKSGPKFLPRNVVDAIPFSSAKISETLKHFSIEPNSRDAQTMMKTIKECEEPAVKGETKFCATSLESMVDFAKSKLGTNIKALATETRKEAPKQLYTIAPGVHKKASRKSVACHIEAYVHAVYYCHETSDTTAYIVPLAGKNKVKVDAVAVCHKDTSQWNPKHMAFQKLKVKPGSVPICHFIPQDHIVWVQN</sequence>
<proteinExistence type="predicted"/>
<evidence type="ECO:0000313" key="2">
    <source>
        <dbReference type="Proteomes" id="UP001234297"/>
    </source>
</evidence>
<name>A0ACC2MGR8_PERAE</name>
<protein>
    <submittedName>
        <fullName evidence="1">Uncharacterized protein</fullName>
    </submittedName>
</protein>
<evidence type="ECO:0000313" key="1">
    <source>
        <dbReference type="EMBL" id="KAJ8644718.1"/>
    </source>
</evidence>
<comment type="caution">
    <text evidence="1">The sequence shown here is derived from an EMBL/GenBank/DDBJ whole genome shotgun (WGS) entry which is preliminary data.</text>
</comment>
<organism evidence="1 2">
    <name type="scientific">Persea americana</name>
    <name type="common">Avocado</name>
    <dbReference type="NCBI Taxonomy" id="3435"/>
    <lineage>
        <taxon>Eukaryota</taxon>
        <taxon>Viridiplantae</taxon>
        <taxon>Streptophyta</taxon>
        <taxon>Embryophyta</taxon>
        <taxon>Tracheophyta</taxon>
        <taxon>Spermatophyta</taxon>
        <taxon>Magnoliopsida</taxon>
        <taxon>Magnoliidae</taxon>
        <taxon>Laurales</taxon>
        <taxon>Lauraceae</taxon>
        <taxon>Persea</taxon>
    </lineage>
</organism>